<dbReference type="InterPro" id="IPR028978">
    <property type="entry name" value="Chorismate_lyase_/UTRA_dom_sf"/>
</dbReference>
<reference evidence="6" key="1">
    <citation type="journal article" date="2019" name="Int. J. Syst. Evol. Microbiol.">
        <title>The Global Catalogue of Microorganisms (GCM) 10K type strain sequencing project: providing services to taxonomists for standard genome sequencing and annotation.</title>
        <authorList>
            <consortium name="The Broad Institute Genomics Platform"/>
            <consortium name="The Broad Institute Genome Sequencing Center for Infectious Disease"/>
            <person name="Wu L."/>
            <person name="Ma J."/>
        </authorList>
    </citation>
    <scope>NUCLEOTIDE SEQUENCE [LARGE SCALE GENOMIC DNA]</scope>
    <source>
        <strain evidence="6">KCTC 23299</strain>
    </source>
</reference>
<dbReference type="PANTHER" id="PTHR44846">
    <property type="entry name" value="MANNOSYL-D-GLYCERATE TRANSPORT/METABOLISM SYSTEM REPRESSOR MNGR-RELATED"/>
    <property type="match status" value="1"/>
</dbReference>
<dbReference type="SMART" id="SM00866">
    <property type="entry name" value="UTRA"/>
    <property type="match status" value="1"/>
</dbReference>
<feature type="domain" description="HTH gntR-type" evidence="4">
    <location>
        <begin position="7"/>
        <end position="75"/>
    </location>
</feature>
<proteinExistence type="predicted"/>
<dbReference type="Pfam" id="PF07702">
    <property type="entry name" value="UTRA"/>
    <property type="match status" value="1"/>
</dbReference>
<evidence type="ECO:0000313" key="5">
    <source>
        <dbReference type="EMBL" id="MFD2920668.1"/>
    </source>
</evidence>
<keyword evidence="6" id="KW-1185">Reference proteome</keyword>
<keyword evidence="1" id="KW-0805">Transcription regulation</keyword>
<gene>
    <name evidence="5" type="ORF">ACFS6H_13170</name>
</gene>
<keyword evidence="2" id="KW-0238">DNA-binding</keyword>
<evidence type="ECO:0000313" key="6">
    <source>
        <dbReference type="Proteomes" id="UP001597511"/>
    </source>
</evidence>
<evidence type="ECO:0000259" key="4">
    <source>
        <dbReference type="PROSITE" id="PS50949"/>
    </source>
</evidence>
<dbReference type="InterPro" id="IPR000524">
    <property type="entry name" value="Tscrpt_reg_HTH_GntR"/>
</dbReference>
<dbReference type="InterPro" id="IPR036390">
    <property type="entry name" value="WH_DNA-bd_sf"/>
</dbReference>
<dbReference type="PROSITE" id="PS50949">
    <property type="entry name" value="HTH_GNTR"/>
    <property type="match status" value="1"/>
</dbReference>
<dbReference type="SUPFAM" id="SSF46785">
    <property type="entry name" value="Winged helix' DNA-binding domain"/>
    <property type="match status" value="1"/>
</dbReference>
<dbReference type="PRINTS" id="PR00035">
    <property type="entry name" value="HTHGNTR"/>
</dbReference>
<sequence>MKKNSTAPLYKKLLEDLKSQLDAGMYKVGDLLPSENDLCKSYNTTRPTVRQALSELSAMGYIVRHHGKGSMVSEPKQGLGILSIKGFTAGIGEKTLRTEILQKPIKMAWPSAFYDELSAVEKEAGCIFFSRIRVVNNLPILFEETYITDYHLPRFISRNLENKSLFKMLSDHYKVEVKEGKQKIWAVSSNKNVSDLLKINLNSPVLHMKRRLKTNIKDLVIYSHIYCNTENYFLEDGF</sequence>
<dbReference type="InterPro" id="IPR011663">
    <property type="entry name" value="UTRA"/>
</dbReference>
<comment type="caution">
    <text evidence="5">The sequence shown here is derived from an EMBL/GenBank/DDBJ whole genome shotgun (WGS) entry which is preliminary data.</text>
</comment>
<dbReference type="Pfam" id="PF00392">
    <property type="entry name" value="GntR"/>
    <property type="match status" value="1"/>
</dbReference>
<organism evidence="5 6">
    <name type="scientific">Terrimonas rubra</name>
    <dbReference type="NCBI Taxonomy" id="1035890"/>
    <lineage>
        <taxon>Bacteria</taxon>
        <taxon>Pseudomonadati</taxon>
        <taxon>Bacteroidota</taxon>
        <taxon>Chitinophagia</taxon>
        <taxon>Chitinophagales</taxon>
        <taxon>Chitinophagaceae</taxon>
        <taxon>Terrimonas</taxon>
    </lineage>
</organism>
<dbReference type="Proteomes" id="UP001597511">
    <property type="component" value="Unassembled WGS sequence"/>
</dbReference>
<evidence type="ECO:0000256" key="2">
    <source>
        <dbReference type="ARBA" id="ARBA00023125"/>
    </source>
</evidence>
<dbReference type="Gene3D" id="3.40.1410.10">
    <property type="entry name" value="Chorismate lyase-like"/>
    <property type="match status" value="1"/>
</dbReference>
<dbReference type="EMBL" id="JBHUOZ010000003">
    <property type="protein sequence ID" value="MFD2920668.1"/>
    <property type="molecule type" value="Genomic_DNA"/>
</dbReference>
<keyword evidence="3" id="KW-0804">Transcription</keyword>
<accession>A0ABW6A5T7</accession>
<name>A0ABW6A5T7_9BACT</name>
<dbReference type="CDD" id="cd07377">
    <property type="entry name" value="WHTH_GntR"/>
    <property type="match status" value="1"/>
</dbReference>
<dbReference type="SUPFAM" id="SSF64288">
    <property type="entry name" value="Chorismate lyase-like"/>
    <property type="match status" value="1"/>
</dbReference>
<evidence type="ECO:0000256" key="3">
    <source>
        <dbReference type="ARBA" id="ARBA00023163"/>
    </source>
</evidence>
<dbReference type="PANTHER" id="PTHR44846:SF1">
    <property type="entry name" value="MANNOSYL-D-GLYCERATE TRANSPORT_METABOLISM SYSTEM REPRESSOR MNGR-RELATED"/>
    <property type="match status" value="1"/>
</dbReference>
<dbReference type="RefSeq" id="WP_386099464.1">
    <property type="nucleotide sequence ID" value="NZ_JBHUOZ010000003.1"/>
</dbReference>
<dbReference type="InterPro" id="IPR050679">
    <property type="entry name" value="Bact_HTH_transcr_reg"/>
</dbReference>
<dbReference type="SMART" id="SM00345">
    <property type="entry name" value="HTH_GNTR"/>
    <property type="match status" value="1"/>
</dbReference>
<protein>
    <submittedName>
        <fullName evidence="5">GntR family transcriptional regulator</fullName>
    </submittedName>
</protein>
<dbReference type="Gene3D" id="1.10.10.10">
    <property type="entry name" value="Winged helix-like DNA-binding domain superfamily/Winged helix DNA-binding domain"/>
    <property type="match status" value="1"/>
</dbReference>
<dbReference type="InterPro" id="IPR036388">
    <property type="entry name" value="WH-like_DNA-bd_sf"/>
</dbReference>
<evidence type="ECO:0000256" key="1">
    <source>
        <dbReference type="ARBA" id="ARBA00023015"/>
    </source>
</evidence>